<dbReference type="PROSITE" id="PS51257">
    <property type="entry name" value="PROKAR_LIPOPROTEIN"/>
    <property type="match status" value="1"/>
</dbReference>
<dbReference type="InterPro" id="IPR015943">
    <property type="entry name" value="WD40/YVTN_repeat-like_dom_sf"/>
</dbReference>
<protein>
    <submittedName>
        <fullName evidence="2">YncE family protein</fullName>
    </submittedName>
</protein>
<dbReference type="SUPFAM" id="SSF50969">
    <property type="entry name" value="YVTN repeat-like/Quinoprotein amine dehydrogenase"/>
    <property type="match status" value="1"/>
</dbReference>
<reference evidence="2 3" key="1">
    <citation type="submission" date="2018-10" db="EMBL/GenBank/DDBJ databases">
        <title>Draft genome of Cortibacter populi DSM10536.</title>
        <authorList>
            <person name="Bernier A.-M."/>
            <person name="Bernard K."/>
        </authorList>
    </citation>
    <scope>NUCLEOTIDE SEQUENCE [LARGE SCALE GENOMIC DNA]</scope>
    <source>
        <strain evidence="2 3">DSM 105136</strain>
    </source>
</reference>
<accession>A0A3M6QPL4</accession>
<dbReference type="Gene3D" id="2.130.10.10">
    <property type="entry name" value="YVTN repeat-like/Quinoprotein amine dehydrogenase"/>
    <property type="match status" value="1"/>
</dbReference>
<dbReference type="InterPro" id="IPR051200">
    <property type="entry name" value="Host-pathogen_enzymatic-act"/>
</dbReference>
<organism evidence="2 3">
    <name type="scientific">Corticibacter populi</name>
    <dbReference type="NCBI Taxonomy" id="1550736"/>
    <lineage>
        <taxon>Bacteria</taxon>
        <taxon>Pseudomonadati</taxon>
        <taxon>Pseudomonadota</taxon>
        <taxon>Betaproteobacteria</taxon>
        <taxon>Burkholderiales</taxon>
        <taxon>Comamonadaceae</taxon>
        <taxon>Corticibacter</taxon>
    </lineage>
</organism>
<dbReference type="PANTHER" id="PTHR47197:SF3">
    <property type="entry name" value="DIHYDRO-HEME D1 DEHYDROGENASE"/>
    <property type="match status" value="1"/>
</dbReference>
<proteinExistence type="predicted"/>
<feature type="signal peptide" evidence="1">
    <location>
        <begin position="1"/>
        <end position="33"/>
    </location>
</feature>
<dbReference type="Proteomes" id="UP000278006">
    <property type="component" value="Unassembled WGS sequence"/>
</dbReference>
<sequence length="402" mass="43242">MENTMKNLKNIGTGLAVALAALVLAGCAQRTLAPTVDEAQLAGAVVRAEVAPSVYELVYSARQHAVFVAAPDVTEDAAARGASRLLRLHPDTLAVQADIELPHRGFGLALDDAKGRVYVGHGFDGAVSVVDIESNRVVATLALVPKIEDSTARRPYAHSLRQLLVDPARQRLYLPALANGGQPDSLLYVVDTESLTLEKTVPGLGFESTGAALDAAHNRLFVSNLQAQLITIDTQALVPVHTAEIEVDQPINIVYDGQGERIFAVDQGIGFRSAWRNKGLGRDMPPRSKGHQVVVLEPVSGRSLARIRTDQNPLNVLLDAERKRLYVTNFNGIRVAEGKGTLTVFDSESYALLHVVALPPHPNSMAFDGENNVLYVSVKNDGNRTKAGKPESVVRIDLNSLP</sequence>
<comment type="caution">
    <text evidence="2">The sequence shown here is derived from an EMBL/GenBank/DDBJ whole genome shotgun (WGS) entry which is preliminary data.</text>
</comment>
<dbReference type="PANTHER" id="PTHR47197">
    <property type="entry name" value="PROTEIN NIRF"/>
    <property type="match status" value="1"/>
</dbReference>
<keyword evidence="1" id="KW-0732">Signal</keyword>
<evidence type="ECO:0000256" key="1">
    <source>
        <dbReference type="SAM" id="SignalP"/>
    </source>
</evidence>
<dbReference type="InterPro" id="IPR011044">
    <property type="entry name" value="Quino_amine_DH_bsu"/>
</dbReference>
<evidence type="ECO:0000313" key="3">
    <source>
        <dbReference type="Proteomes" id="UP000278006"/>
    </source>
</evidence>
<gene>
    <name evidence="2" type="ORF">D8I35_14265</name>
</gene>
<dbReference type="AlphaFoldDB" id="A0A3M6QPL4"/>
<name>A0A3M6QPL4_9BURK</name>
<dbReference type="EMBL" id="RDQO01000004">
    <property type="protein sequence ID" value="RMX05010.1"/>
    <property type="molecule type" value="Genomic_DNA"/>
</dbReference>
<keyword evidence="3" id="KW-1185">Reference proteome</keyword>
<evidence type="ECO:0000313" key="2">
    <source>
        <dbReference type="EMBL" id="RMX05010.1"/>
    </source>
</evidence>
<feature type="chain" id="PRO_5018318981" evidence="1">
    <location>
        <begin position="34"/>
        <end position="402"/>
    </location>
</feature>